<dbReference type="SUPFAM" id="SSF50891">
    <property type="entry name" value="Cyclophilin-like"/>
    <property type="match status" value="1"/>
</dbReference>
<dbReference type="Gene3D" id="2.40.100.10">
    <property type="entry name" value="Cyclophilin-like"/>
    <property type="match status" value="1"/>
</dbReference>
<dbReference type="AlphaFoldDB" id="A0A558DHR2"/>
<evidence type="ECO:0000256" key="9">
    <source>
        <dbReference type="RuleBase" id="RU363019"/>
    </source>
</evidence>
<dbReference type="RefSeq" id="WP_144585916.1">
    <property type="nucleotide sequence ID" value="NZ_VJWX01000021.1"/>
</dbReference>
<evidence type="ECO:0000313" key="12">
    <source>
        <dbReference type="Proteomes" id="UP000320011"/>
    </source>
</evidence>
<dbReference type="OrthoDB" id="9807797at2"/>
<dbReference type="InterPro" id="IPR002130">
    <property type="entry name" value="Cyclophilin-type_PPIase_dom"/>
</dbReference>
<comment type="similarity">
    <text evidence="4 9">Belongs to the cyclophilin-type PPIase family.</text>
</comment>
<evidence type="ECO:0000256" key="2">
    <source>
        <dbReference type="ARBA" id="ARBA00002388"/>
    </source>
</evidence>
<dbReference type="Pfam" id="PF00160">
    <property type="entry name" value="Pro_isomerase"/>
    <property type="match status" value="1"/>
</dbReference>
<feature type="binding site" evidence="8">
    <location>
        <begin position="73"/>
        <end position="84"/>
    </location>
    <ligand>
        <name>cyclosporin A</name>
        <dbReference type="ChEBI" id="CHEBI:4031"/>
    </ligand>
</feature>
<dbReference type="GO" id="GO:0003755">
    <property type="term" value="F:peptidyl-prolyl cis-trans isomerase activity"/>
    <property type="evidence" value="ECO:0007669"/>
    <property type="project" value="UniProtKB-UniRule"/>
</dbReference>
<dbReference type="PROSITE" id="PS50072">
    <property type="entry name" value="CSA_PPIASE_2"/>
    <property type="match status" value="1"/>
</dbReference>
<keyword evidence="6 9" id="KW-0697">Rotamase</keyword>
<dbReference type="PROSITE" id="PS00170">
    <property type="entry name" value="CSA_PPIASE_1"/>
    <property type="match status" value="1"/>
</dbReference>
<accession>A0A558DHR2</accession>
<dbReference type="PRINTS" id="PR00153">
    <property type="entry name" value="CSAPPISMRASE"/>
</dbReference>
<dbReference type="GO" id="GO:0006457">
    <property type="term" value="P:protein folding"/>
    <property type="evidence" value="ECO:0007669"/>
    <property type="project" value="InterPro"/>
</dbReference>
<feature type="binding site" evidence="8">
    <location>
        <position position="135"/>
    </location>
    <ligand>
        <name>cyclosporin A</name>
        <dbReference type="ChEBI" id="CHEBI:4031"/>
    </ligand>
</feature>
<evidence type="ECO:0000313" key="11">
    <source>
        <dbReference type="EMBL" id="TVT60562.1"/>
    </source>
</evidence>
<dbReference type="GO" id="GO:0005737">
    <property type="term" value="C:cytoplasm"/>
    <property type="evidence" value="ECO:0007669"/>
    <property type="project" value="UniProtKB-SubCell"/>
</dbReference>
<evidence type="ECO:0000256" key="1">
    <source>
        <dbReference type="ARBA" id="ARBA00000971"/>
    </source>
</evidence>
<evidence type="ECO:0000259" key="10">
    <source>
        <dbReference type="PROSITE" id="PS50072"/>
    </source>
</evidence>
<comment type="function">
    <text evidence="2 9">PPIases accelerate the folding of proteins. It catalyzes the cis-trans isomerization of proline imidic peptide bonds in oligopeptides.</text>
</comment>
<dbReference type="EC" id="5.2.1.8" evidence="9"/>
<dbReference type="PANTHER" id="PTHR45625:SF4">
    <property type="entry name" value="PEPTIDYLPROLYL ISOMERASE DOMAIN AND WD REPEAT-CONTAINING PROTEIN 1"/>
    <property type="match status" value="1"/>
</dbReference>
<organism evidence="11 12">
    <name type="scientific">Amycolatopsis rhizosphaerae</name>
    <dbReference type="NCBI Taxonomy" id="2053003"/>
    <lineage>
        <taxon>Bacteria</taxon>
        <taxon>Bacillati</taxon>
        <taxon>Actinomycetota</taxon>
        <taxon>Actinomycetes</taxon>
        <taxon>Pseudonocardiales</taxon>
        <taxon>Pseudonocardiaceae</taxon>
        <taxon>Amycolatopsis</taxon>
    </lineage>
</organism>
<dbReference type="InterPro" id="IPR044666">
    <property type="entry name" value="Cyclophilin_A-like"/>
</dbReference>
<reference evidence="11 12" key="1">
    <citation type="submission" date="2019-07" db="EMBL/GenBank/DDBJ databases">
        <authorList>
            <person name="Duangmal K."/>
            <person name="Teo W.F.A."/>
        </authorList>
    </citation>
    <scope>NUCLEOTIDE SEQUENCE [LARGE SCALE GENOMIC DNA]</scope>
    <source>
        <strain evidence="11 12">TBRC 6029</strain>
    </source>
</reference>
<evidence type="ECO:0000256" key="7">
    <source>
        <dbReference type="ARBA" id="ARBA00023235"/>
    </source>
</evidence>
<dbReference type="InterPro" id="IPR020892">
    <property type="entry name" value="Cyclophilin-type_PPIase_CS"/>
</dbReference>
<feature type="binding site" evidence="8">
    <location>
        <begin position="125"/>
        <end position="129"/>
    </location>
    <ligand>
        <name>cyclosporin A</name>
        <dbReference type="ChEBI" id="CHEBI:4031"/>
    </ligand>
</feature>
<evidence type="ECO:0000256" key="6">
    <source>
        <dbReference type="ARBA" id="ARBA00023110"/>
    </source>
</evidence>
<keyword evidence="7 9" id="KW-0413">Isomerase</keyword>
<dbReference type="FunFam" id="2.40.100.10:FF:000028">
    <property type="entry name" value="Peptidyl-prolyl cis-trans isomerase"/>
    <property type="match status" value="1"/>
</dbReference>
<evidence type="ECO:0000256" key="4">
    <source>
        <dbReference type="ARBA" id="ARBA00007365"/>
    </source>
</evidence>
<proteinExistence type="inferred from homology"/>
<dbReference type="Proteomes" id="UP000320011">
    <property type="component" value="Unassembled WGS sequence"/>
</dbReference>
<keyword evidence="5" id="KW-0963">Cytoplasm</keyword>
<dbReference type="PIRSF" id="PIRSF001467">
    <property type="entry name" value="Peptidylpro_ismrse"/>
    <property type="match status" value="1"/>
</dbReference>
<comment type="catalytic activity">
    <reaction evidence="1 9">
        <text>[protein]-peptidylproline (omega=180) = [protein]-peptidylproline (omega=0)</text>
        <dbReference type="Rhea" id="RHEA:16237"/>
        <dbReference type="Rhea" id="RHEA-COMP:10747"/>
        <dbReference type="Rhea" id="RHEA-COMP:10748"/>
        <dbReference type="ChEBI" id="CHEBI:83833"/>
        <dbReference type="ChEBI" id="CHEBI:83834"/>
        <dbReference type="EC" id="5.2.1.8"/>
    </reaction>
</comment>
<dbReference type="InterPro" id="IPR024936">
    <property type="entry name" value="Cyclophilin-type_PPIase"/>
</dbReference>
<feature type="binding site" evidence="8">
    <location>
        <position position="141"/>
    </location>
    <ligand>
        <name>cyclosporin A</name>
        <dbReference type="ChEBI" id="CHEBI:4031"/>
    </ligand>
</feature>
<evidence type="ECO:0000256" key="5">
    <source>
        <dbReference type="ARBA" id="ARBA00022490"/>
    </source>
</evidence>
<gene>
    <name evidence="11" type="ORF">FNH05_04105</name>
</gene>
<name>A0A558DHR2_9PSEU</name>
<evidence type="ECO:0000256" key="8">
    <source>
        <dbReference type="PIRSR" id="PIRSR001467-1"/>
    </source>
</evidence>
<feature type="binding site" evidence="8">
    <location>
        <begin position="115"/>
        <end position="120"/>
    </location>
    <ligand>
        <name>cyclosporin A</name>
        <dbReference type="ChEBI" id="CHEBI:4031"/>
    </ligand>
</feature>
<keyword evidence="12" id="KW-1185">Reference proteome</keyword>
<dbReference type="EMBL" id="VJWX01000021">
    <property type="protein sequence ID" value="TVT60562.1"/>
    <property type="molecule type" value="Genomic_DNA"/>
</dbReference>
<reference evidence="11 12" key="2">
    <citation type="submission" date="2019-08" db="EMBL/GenBank/DDBJ databases">
        <title>Amycolatopsis acidicola sp. nov., isolated from peat swamp forest soil.</title>
        <authorList>
            <person name="Srisuk N."/>
        </authorList>
    </citation>
    <scope>NUCLEOTIDE SEQUENCE [LARGE SCALE GENOMIC DNA]</scope>
    <source>
        <strain evidence="11 12">TBRC 6029</strain>
    </source>
</reference>
<evidence type="ECO:0000256" key="3">
    <source>
        <dbReference type="ARBA" id="ARBA00004496"/>
    </source>
</evidence>
<feature type="domain" description="PPIase cyclophilin-type" evidence="10">
    <location>
        <begin position="21"/>
        <end position="182"/>
    </location>
</feature>
<dbReference type="PANTHER" id="PTHR45625">
    <property type="entry name" value="PEPTIDYL-PROLYL CIS-TRANS ISOMERASE-RELATED"/>
    <property type="match status" value="1"/>
</dbReference>
<comment type="caution">
    <text evidence="11">The sequence shown here is derived from an EMBL/GenBank/DDBJ whole genome shotgun (WGS) entry which is preliminary data.</text>
</comment>
<protein>
    <recommendedName>
        <fullName evidence="9">Peptidyl-prolyl cis-trans isomerase</fullName>
        <shortName evidence="9">PPIase</shortName>
        <ecNumber evidence="9">5.2.1.8</ecNumber>
    </recommendedName>
</protein>
<dbReference type="CDD" id="cd00317">
    <property type="entry name" value="cyclophilin"/>
    <property type="match status" value="1"/>
</dbReference>
<sequence length="184" mass="19768">MRGVSESNESLVGGKLQAVLHTNHGDIRLNLFPDHAPKTVKNFVGLAEGTKEYSQPNAKGDSSGPFYDGSVFHRVISGFMIQGGDPTGTGRGGPGYRFADEFHPELQFNRPYLLAMANAGPGTNGSQFFITVAPTAHLNFKHTIFGEVADQASRQVVDSIANAATGVADRPINEVVIEKIDIER</sequence>
<comment type="subcellular location">
    <subcellularLocation>
        <location evidence="3">Cytoplasm</location>
    </subcellularLocation>
</comment>
<feature type="binding site" evidence="8">
    <location>
        <begin position="89"/>
        <end position="90"/>
    </location>
    <ligand>
        <name>cyclosporin A</name>
        <dbReference type="ChEBI" id="CHEBI:4031"/>
    </ligand>
</feature>
<dbReference type="InterPro" id="IPR029000">
    <property type="entry name" value="Cyclophilin-like_dom_sf"/>
</dbReference>